<dbReference type="GO" id="GO:0016020">
    <property type="term" value="C:membrane"/>
    <property type="evidence" value="ECO:0007669"/>
    <property type="project" value="UniProtKB-SubCell"/>
</dbReference>
<feature type="transmembrane region" description="Helical" evidence="6">
    <location>
        <begin position="34"/>
        <end position="56"/>
    </location>
</feature>
<evidence type="ECO:0000259" key="8">
    <source>
        <dbReference type="Pfam" id="PF00892"/>
    </source>
</evidence>
<accession>A0AAV8D331</accession>
<feature type="transmembrane region" description="Helical" evidence="6">
    <location>
        <begin position="97"/>
        <end position="117"/>
    </location>
</feature>
<proteinExistence type="inferred from homology"/>
<evidence type="ECO:0000313" key="9">
    <source>
        <dbReference type="EMBL" id="KAJ4760787.1"/>
    </source>
</evidence>
<comment type="caution">
    <text evidence="9">The sequence shown here is derived from an EMBL/GenBank/DDBJ whole genome shotgun (WGS) entry which is preliminary data.</text>
</comment>
<evidence type="ECO:0000256" key="2">
    <source>
        <dbReference type="ARBA" id="ARBA00007635"/>
    </source>
</evidence>
<evidence type="ECO:0000256" key="1">
    <source>
        <dbReference type="ARBA" id="ARBA00004141"/>
    </source>
</evidence>
<feature type="domain" description="EamA" evidence="8">
    <location>
        <begin position="181"/>
        <end position="318"/>
    </location>
</feature>
<dbReference type="EMBL" id="JAMFTS010000004">
    <property type="protein sequence ID" value="KAJ4760787.1"/>
    <property type="molecule type" value="Genomic_DNA"/>
</dbReference>
<sequence length="414" mass="46057">MSKTKAYFIVLVIRFLYALGQVVAKAAFNQGLSVPVFVFYRHAIASILLGPVAFIIERKRAPQLSYKIAFKLFLHSLYGISIAGNIFSIGLRYTSTTASSAICNLLPVMTFLLAAIFRMESLKWKRVHGVLKASGIALCIVGVVILAFYEGPVIKSINHYHPIHNPVPAKQTNGSKMRWILGIFLTTLSVFQWSLWTVLMGPMLEEYPSKILTATLQCIFTMIQSFFIALALERDYSKWKLKFDICLLAVLYCAIALSGISYYLQAWAIQLQGPVFLGMSMPLTLIFTIVLSSIFLGEAISLGSVIGGVLMVGGLYNVLWGKRIEESPEKDTIKEQNHDEEANLEKHRKKERGKTDVSSPLCQRFSSLLPHFLPAVSRTDPSNSRIQGLLLAVGNVWEAVRVQDLVSSLPIFSG</sequence>
<evidence type="ECO:0000256" key="3">
    <source>
        <dbReference type="ARBA" id="ARBA00022692"/>
    </source>
</evidence>
<evidence type="ECO:0000256" key="5">
    <source>
        <dbReference type="ARBA" id="ARBA00023136"/>
    </source>
</evidence>
<evidence type="ECO:0000256" key="4">
    <source>
        <dbReference type="ARBA" id="ARBA00022989"/>
    </source>
</evidence>
<keyword evidence="5 6" id="KW-0472">Membrane</keyword>
<feature type="transmembrane region" description="Helical" evidence="6">
    <location>
        <begin position="302"/>
        <end position="320"/>
    </location>
</feature>
<feature type="transmembrane region" description="Helical" evidence="6">
    <location>
        <begin position="276"/>
        <end position="296"/>
    </location>
</feature>
<feature type="transmembrane region" description="Helical" evidence="6">
    <location>
        <begin position="68"/>
        <end position="91"/>
    </location>
</feature>
<dbReference type="AlphaFoldDB" id="A0AAV8D331"/>
<evidence type="ECO:0000313" key="10">
    <source>
        <dbReference type="Proteomes" id="UP001140206"/>
    </source>
</evidence>
<keyword evidence="10" id="KW-1185">Reference proteome</keyword>
<dbReference type="GO" id="GO:0022857">
    <property type="term" value="F:transmembrane transporter activity"/>
    <property type="evidence" value="ECO:0007669"/>
    <property type="project" value="InterPro"/>
</dbReference>
<dbReference type="InterPro" id="IPR000620">
    <property type="entry name" value="EamA_dom"/>
</dbReference>
<feature type="transmembrane region" description="Helical" evidence="6">
    <location>
        <begin position="129"/>
        <end position="149"/>
    </location>
</feature>
<feature type="domain" description="EamA" evidence="8">
    <location>
        <begin position="5"/>
        <end position="146"/>
    </location>
</feature>
<comment type="subcellular location">
    <subcellularLocation>
        <location evidence="1 6">Membrane</location>
        <topology evidence="1 6">Multi-pass membrane protein</topology>
    </subcellularLocation>
</comment>
<evidence type="ECO:0000256" key="6">
    <source>
        <dbReference type="RuleBase" id="RU363077"/>
    </source>
</evidence>
<name>A0AAV8D331_9POAL</name>
<feature type="transmembrane region" description="Helical" evidence="6">
    <location>
        <begin position="179"/>
        <end position="199"/>
    </location>
</feature>
<evidence type="ECO:0000256" key="7">
    <source>
        <dbReference type="SAM" id="MobiDB-lite"/>
    </source>
</evidence>
<reference evidence="9" key="1">
    <citation type="submission" date="2022-08" db="EMBL/GenBank/DDBJ databases">
        <authorList>
            <person name="Marques A."/>
        </authorList>
    </citation>
    <scope>NUCLEOTIDE SEQUENCE</scope>
    <source>
        <strain evidence="9">RhyPub2mFocal</strain>
        <tissue evidence="9">Leaves</tissue>
    </source>
</reference>
<dbReference type="Proteomes" id="UP001140206">
    <property type="component" value="Chromosome 4"/>
</dbReference>
<dbReference type="PANTHER" id="PTHR31218">
    <property type="entry name" value="WAT1-RELATED PROTEIN"/>
    <property type="match status" value="1"/>
</dbReference>
<organism evidence="9 10">
    <name type="scientific">Rhynchospora pubera</name>
    <dbReference type="NCBI Taxonomy" id="906938"/>
    <lineage>
        <taxon>Eukaryota</taxon>
        <taxon>Viridiplantae</taxon>
        <taxon>Streptophyta</taxon>
        <taxon>Embryophyta</taxon>
        <taxon>Tracheophyta</taxon>
        <taxon>Spermatophyta</taxon>
        <taxon>Magnoliopsida</taxon>
        <taxon>Liliopsida</taxon>
        <taxon>Poales</taxon>
        <taxon>Cyperaceae</taxon>
        <taxon>Cyperoideae</taxon>
        <taxon>Rhynchosporeae</taxon>
        <taxon>Rhynchospora</taxon>
    </lineage>
</organism>
<gene>
    <name evidence="9" type="ORF">LUZ62_071162</name>
</gene>
<dbReference type="Pfam" id="PF00892">
    <property type="entry name" value="EamA"/>
    <property type="match status" value="2"/>
</dbReference>
<feature type="transmembrane region" description="Helical" evidence="6">
    <location>
        <begin position="242"/>
        <end position="264"/>
    </location>
</feature>
<comment type="similarity">
    <text evidence="2 6">Belongs to the drug/metabolite transporter (DMT) superfamily. Plant drug/metabolite exporter (P-DME) (TC 2.A.7.4) family.</text>
</comment>
<protein>
    <recommendedName>
        <fullName evidence="6">WAT1-related protein</fullName>
    </recommendedName>
</protein>
<feature type="compositionally biased region" description="Basic and acidic residues" evidence="7">
    <location>
        <begin position="330"/>
        <end position="345"/>
    </location>
</feature>
<dbReference type="InterPro" id="IPR030184">
    <property type="entry name" value="WAT1-related"/>
</dbReference>
<feature type="region of interest" description="Disordered" evidence="7">
    <location>
        <begin position="330"/>
        <end position="358"/>
    </location>
</feature>
<keyword evidence="4 6" id="KW-1133">Transmembrane helix</keyword>
<dbReference type="InterPro" id="IPR037185">
    <property type="entry name" value="EmrE-like"/>
</dbReference>
<feature type="transmembrane region" description="Helical" evidence="6">
    <location>
        <begin position="211"/>
        <end position="230"/>
    </location>
</feature>
<keyword evidence="3 6" id="KW-0812">Transmembrane</keyword>
<dbReference type="SUPFAM" id="SSF103481">
    <property type="entry name" value="Multidrug resistance efflux transporter EmrE"/>
    <property type="match status" value="2"/>
</dbReference>